<organism evidence="2 3">
    <name type="scientific">Owenia fusiformis</name>
    <name type="common">Polychaete worm</name>
    <dbReference type="NCBI Taxonomy" id="6347"/>
    <lineage>
        <taxon>Eukaryota</taxon>
        <taxon>Metazoa</taxon>
        <taxon>Spiralia</taxon>
        <taxon>Lophotrochozoa</taxon>
        <taxon>Annelida</taxon>
        <taxon>Polychaeta</taxon>
        <taxon>Sedentaria</taxon>
        <taxon>Canalipalpata</taxon>
        <taxon>Sabellida</taxon>
        <taxon>Oweniida</taxon>
        <taxon>Oweniidae</taxon>
        <taxon>Owenia</taxon>
    </lineage>
</organism>
<dbReference type="AlphaFoldDB" id="A0A8J1UPT8"/>
<feature type="region of interest" description="Disordered" evidence="1">
    <location>
        <begin position="535"/>
        <end position="575"/>
    </location>
</feature>
<dbReference type="InterPro" id="IPR002466">
    <property type="entry name" value="A_deamin"/>
</dbReference>
<dbReference type="GO" id="GO:0003726">
    <property type="term" value="F:double-stranded RNA adenosine deaminase activity"/>
    <property type="evidence" value="ECO:0007669"/>
    <property type="project" value="TreeGrafter"/>
</dbReference>
<proteinExistence type="predicted"/>
<evidence type="ECO:0000256" key="1">
    <source>
        <dbReference type="SAM" id="MobiDB-lite"/>
    </source>
</evidence>
<sequence>MSITNYKGRLNELTQKRGKSPPQYKVQSKEGMDHCPYFVVNVYIGDQLFGTGKATKKKDSEQQAAAEALKALGVDIDLNVTQDTNGVNPNAINPIGELQEYYQARHLRCPVYDIASRGSDHLKKFTAKVTVTINNEDKEYTSGGNDFNKKDAQKSAAKAAIDDIKKKGLWTKCISEDNDSKYQDLSKNPISALMEYCQKYKHRVDDPIVRGGPGTYFSYAWVIDGVIYPSSKTRRKDTAKSDSAKLALDALLKQATRMDDTSDTASIMTDEDKIEALVMEKFRSLVHENPQIIDCDKGRTVVAGIIMREVRSNCTIDSVVSIGTGTRCIMGVNRSYEGLTVNDCHAEVIARRGLLRFLYSQLFQYYGSQGAFSSNIYEPMSRSRKLKIKDTVTFHLYISTAPCGDSKTFSVTDPDKTLPSVNPKSGHRPLFGRPNDGCLRYKVEMGEGAALMLEGLPTPTWGGIMSGERLFTMSCSDKIAKWNALGLQGALLTNFIEPVYLKSITIGDNSTFRHGHFTRAVCCRLDNGQCDLSQRISASDGRDKGPSPYRINHPKVGVTSRTQHRGNSDTNSRSLNWADIEEDPSPELLDISKGKGCIGVGDRVSRLAKKTLYQLYASLCSLTKNKVGVMLGQTYLHSKATAKDYTNRQHMFYEHFPRNRLGRWQQKPQDEKLFTLSPLHSYGMHSL</sequence>
<dbReference type="PANTHER" id="PTHR10910">
    <property type="entry name" value="EUKARYOTE SPECIFIC DSRNA BINDING PROTEIN"/>
    <property type="match status" value="1"/>
</dbReference>
<dbReference type="SUPFAM" id="SSF54768">
    <property type="entry name" value="dsRNA-binding domain-like"/>
    <property type="match status" value="3"/>
</dbReference>
<feature type="region of interest" description="Disordered" evidence="1">
    <location>
        <begin position="1"/>
        <end position="27"/>
    </location>
</feature>
<keyword evidence="3" id="KW-1185">Reference proteome</keyword>
<dbReference type="PROSITE" id="PS50141">
    <property type="entry name" value="A_DEAMIN_EDITASE"/>
    <property type="match status" value="1"/>
</dbReference>
<dbReference type="SMART" id="SM00358">
    <property type="entry name" value="DSRM"/>
    <property type="match status" value="3"/>
</dbReference>
<dbReference type="Gene3D" id="3.30.160.20">
    <property type="match status" value="3"/>
</dbReference>
<dbReference type="PROSITE" id="PS50137">
    <property type="entry name" value="DS_RBD"/>
    <property type="match status" value="3"/>
</dbReference>
<protein>
    <submittedName>
        <fullName evidence="2">Uncharacterized protein</fullName>
    </submittedName>
</protein>
<dbReference type="CDD" id="cd10845">
    <property type="entry name" value="DSRM_RNAse_III_family"/>
    <property type="match status" value="1"/>
</dbReference>
<dbReference type="Pfam" id="PF02137">
    <property type="entry name" value="A_deamin"/>
    <property type="match status" value="1"/>
</dbReference>
<reference evidence="2" key="1">
    <citation type="submission" date="2022-03" db="EMBL/GenBank/DDBJ databases">
        <authorList>
            <person name="Martin C."/>
        </authorList>
    </citation>
    <scope>NUCLEOTIDE SEQUENCE</scope>
</reference>
<comment type="caution">
    <text evidence="2">The sequence shown here is derived from an EMBL/GenBank/DDBJ whole genome shotgun (WGS) entry which is preliminary data.</text>
</comment>
<dbReference type="GO" id="GO:0006382">
    <property type="term" value="P:adenosine to inosine editing"/>
    <property type="evidence" value="ECO:0007669"/>
    <property type="project" value="TreeGrafter"/>
</dbReference>
<evidence type="ECO:0000313" key="2">
    <source>
        <dbReference type="EMBL" id="CAH1793455.1"/>
    </source>
</evidence>
<dbReference type="GO" id="GO:0003725">
    <property type="term" value="F:double-stranded RNA binding"/>
    <property type="evidence" value="ECO:0007669"/>
    <property type="project" value="TreeGrafter"/>
</dbReference>
<dbReference type="CDD" id="cd00048">
    <property type="entry name" value="DSRM_SF"/>
    <property type="match status" value="1"/>
</dbReference>
<dbReference type="GO" id="GO:0006396">
    <property type="term" value="P:RNA processing"/>
    <property type="evidence" value="ECO:0007669"/>
    <property type="project" value="InterPro"/>
</dbReference>
<dbReference type="PANTHER" id="PTHR10910:SF107">
    <property type="entry name" value="DOUBLE-STRANDED RNA-SPECIFIC ADENOSINE DEAMINASE"/>
    <property type="match status" value="1"/>
</dbReference>
<dbReference type="EMBL" id="CAIIXF020000009">
    <property type="protein sequence ID" value="CAH1793455.1"/>
    <property type="molecule type" value="Genomic_DNA"/>
</dbReference>
<evidence type="ECO:0000313" key="3">
    <source>
        <dbReference type="Proteomes" id="UP000749559"/>
    </source>
</evidence>
<dbReference type="SMART" id="SM00552">
    <property type="entry name" value="ADEAMc"/>
    <property type="match status" value="1"/>
</dbReference>
<dbReference type="GO" id="GO:0005737">
    <property type="term" value="C:cytoplasm"/>
    <property type="evidence" value="ECO:0007669"/>
    <property type="project" value="TreeGrafter"/>
</dbReference>
<dbReference type="GO" id="GO:0005730">
    <property type="term" value="C:nucleolus"/>
    <property type="evidence" value="ECO:0007669"/>
    <property type="project" value="TreeGrafter"/>
</dbReference>
<dbReference type="InterPro" id="IPR014720">
    <property type="entry name" value="dsRBD_dom"/>
</dbReference>
<dbReference type="Proteomes" id="UP000749559">
    <property type="component" value="Unassembled WGS sequence"/>
</dbReference>
<dbReference type="GO" id="GO:0008251">
    <property type="term" value="F:tRNA-specific adenosine deaminase activity"/>
    <property type="evidence" value="ECO:0007669"/>
    <property type="project" value="TreeGrafter"/>
</dbReference>
<gene>
    <name evidence="2" type="ORF">OFUS_LOCUS18303</name>
</gene>
<dbReference type="OrthoDB" id="10268011at2759"/>
<name>A0A8J1UPT8_OWEFU</name>
<dbReference type="Pfam" id="PF00035">
    <property type="entry name" value="dsrm"/>
    <property type="match status" value="3"/>
</dbReference>
<accession>A0A8J1UPT8</accession>